<dbReference type="Proteomes" id="UP000652760">
    <property type="component" value="Unassembled WGS sequence"/>
</dbReference>
<dbReference type="EMBL" id="JAENHM010000087">
    <property type="protein sequence ID" value="MBK1842435.1"/>
    <property type="molecule type" value="Genomic_DNA"/>
</dbReference>
<protein>
    <submittedName>
        <fullName evidence="1">Uncharacterized protein</fullName>
    </submittedName>
</protein>
<keyword evidence="2" id="KW-1185">Reference proteome</keyword>
<sequence length="129" mass="14117">MTDTTSTTTEPASVTVPFAGINEQIARLVRHADEYRAVLDEKLGDPAVRLRPSSLFAAHCLAEAESGQLRHALDLAEMEVRDATTLLDEAIALLRRTSMAAGFYAERAHQLEEALAQAAGVDIWEGRRQ</sequence>
<accession>A0ABS1FG65</accession>
<dbReference type="RefSeq" id="WP_200199099.1">
    <property type="nucleotide sequence ID" value="NZ_JAENHM010000087.1"/>
</dbReference>
<comment type="caution">
    <text evidence="1">The sequence shown here is derived from an EMBL/GenBank/DDBJ whole genome shotgun (WGS) entry which is preliminary data.</text>
</comment>
<reference evidence="2" key="1">
    <citation type="submission" date="2021-01" db="EMBL/GenBank/DDBJ databases">
        <title>Genome public.</title>
        <authorList>
            <person name="Liu C."/>
            <person name="Sun Q."/>
        </authorList>
    </citation>
    <scope>NUCLEOTIDE SEQUENCE [LARGE SCALE GENOMIC DNA]</scope>
    <source>
        <strain evidence="2">YIM B02556</strain>
    </source>
</reference>
<evidence type="ECO:0000313" key="1">
    <source>
        <dbReference type="EMBL" id="MBK1842435.1"/>
    </source>
</evidence>
<gene>
    <name evidence="1" type="ORF">JHL17_34075</name>
</gene>
<proteinExistence type="predicted"/>
<organism evidence="1 2">
    <name type="scientific">Azospirillum endophyticum</name>
    <dbReference type="NCBI Taxonomy" id="2800326"/>
    <lineage>
        <taxon>Bacteria</taxon>
        <taxon>Pseudomonadati</taxon>
        <taxon>Pseudomonadota</taxon>
        <taxon>Alphaproteobacteria</taxon>
        <taxon>Rhodospirillales</taxon>
        <taxon>Azospirillaceae</taxon>
        <taxon>Azospirillum</taxon>
    </lineage>
</organism>
<name>A0ABS1FG65_9PROT</name>
<evidence type="ECO:0000313" key="2">
    <source>
        <dbReference type="Proteomes" id="UP000652760"/>
    </source>
</evidence>